<name>A0A6C0DYC3_9ZZZZ</name>
<feature type="compositionally biased region" description="Basic and acidic residues" evidence="1">
    <location>
        <begin position="25"/>
        <end position="35"/>
    </location>
</feature>
<dbReference type="AlphaFoldDB" id="A0A6C0DYC3"/>
<dbReference type="EMBL" id="MN739689">
    <property type="protein sequence ID" value="QHT21303.1"/>
    <property type="molecule type" value="Genomic_DNA"/>
</dbReference>
<proteinExistence type="predicted"/>
<accession>A0A6C0DYC3</accession>
<feature type="compositionally biased region" description="Polar residues" evidence="1">
    <location>
        <begin position="36"/>
        <end position="54"/>
    </location>
</feature>
<evidence type="ECO:0000256" key="1">
    <source>
        <dbReference type="SAM" id="MobiDB-lite"/>
    </source>
</evidence>
<sequence length="152" mass="16680">MKLFELHNMQYMIYGGTDADADADADARNNSRDTNNHTGGSENSDSDDASNPQSKLTHVNIDKFLKQIAKGVKLSSVPIYKGLAGKIKDPKNGIEITTSGGGILLFTLEHDTSIEFTPYDIPIDKNAKHNTKQIIIGICDKIFTELKIPTNE</sequence>
<evidence type="ECO:0000313" key="2">
    <source>
        <dbReference type="EMBL" id="QHT21303.1"/>
    </source>
</evidence>
<feature type="region of interest" description="Disordered" evidence="1">
    <location>
        <begin position="24"/>
        <end position="54"/>
    </location>
</feature>
<reference evidence="2" key="1">
    <citation type="journal article" date="2020" name="Nature">
        <title>Giant virus diversity and host interactions through global metagenomics.</title>
        <authorList>
            <person name="Schulz F."/>
            <person name="Roux S."/>
            <person name="Paez-Espino D."/>
            <person name="Jungbluth S."/>
            <person name="Walsh D.A."/>
            <person name="Denef V.J."/>
            <person name="McMahon K.D."/>
            <person name="Konstantinidis K.T."/>
            <person name="Eloe-Fadrosh E.A."/>
            <person name="Kyrpides N.C."/>
            <person name="Woyke T."/>
        </authorList>
    </citation>
    <scope>NUCLEOTIDE SEQUENCE</scope>
    <source>
        <strain evidence="2">GVMAG-M-3300023174-92</strain>
    </source>
</reference>
<protein>
    <submittedName>
        <fullName evidence="2">Uncharacterized protein</fullName>
    </submittedName>
</protein>
<organism evidence="2">
    <name type="scientific">viral metagenome</name>
    <dbReference type="NCBI Taxonomy" id="1070528"/>
    <lineage>
        <taxon>unclassified sequences</taxon>
        <taxon>metagenomes</taxon>
        <taxon>organismal metagenomes</taxon>
    </lineage>
</organism>